<dbReference type="Gene3D" id="2.40.50.140">
    <property type="entry name" value="Nucleic acid-binding proteins"/>
    <property type="match status" value="1"/>
</dbReference>
<dbReference type="NCBIfam" id="NF003037">
    <property type="entry name" value="PRK03932.1"/>
    <property type="match status" value="1"/>
</dbReference>
<keyword evidence="3" id="KW-0436">Ligase</keyword>
<gene>
    <name evidence="9" type="ORF">BS47DRAFT_1432298</name>
</gene>
<dbReference type="PRINTS" id="PR01042">
    <property type="entry name" value="TRNASYNTHASP"/>
</dbReference>
<dbReference type="CDD" id="cd04318">
    <property type="entry name" value="EcAsnRS_like_N"/>
    <property type="match status" value="1"/>
</dbReference>
<keyword evidence="10" id="KW-1185">Reference proteome</keyword>
<dbReference type="InterPro" id="IPR045864">
    <property type="entry name" value="aa-tRNA-synth_II/BPL/LPL"/>
</dbReference>
<dbReference type="SUPFAM" id="SSF55681">
    <property type="entry name" value="Class II aaRS and biotin synthetases"/>
    <property type="match status" value="1"/>
</dbReference>
<evidence type="ECO:0000313" key="9">
    <source>
        <dbReference type="EMBL" id="KAF9517499.1"/>
    </source>
</evidence>
<dbReference type="CDD" id="cd00776">
    <property type="entry name" value="AsxRS_core"/>
    <property type="match status" value="1"/>
</dbReference>
<dbReference type="GO" id="GO:0003676">
    <property type="term" value="F:nucleic acid binding"/>
    <property type="evidence" value="ECO:0007669"/>
    <property type="project" value="InterPro"/>
</dbReference>
<dbReference type="InterPro" id="IPR004365">
    <property type="entry name" value="NA-bd_OB_tRNA"/>
</dbReference>
<sequence length="517" mass="58876">MNFRSFSSAPLRSSAPSLRRLPRTIRNILNSPVPSAVDPPFANVRGWVRHIRKHKHIAFVTITDGTSIEPLQVVSTPERIKGSLFIGSSVSLTGTLARSHGAGQPVELQEKEITVLGHCDLTEYPLQKKHQLPTYTRELPHLRPRTEVILSVLRLRDKATRAFNEYFESQEFTYVHPPILTSNDCEGAGEAFRVTTDVLLSRGQNPQTADPKDIPPTDTLSFPVPEYPEHFDRPTYLTVSSQLHLEALSAALSRVYTISPTFRAERSKTHRHLSEFSMLEAEIAFCDDLEDIMSVVERSIKDVFRTLRTHAFPEVGFFRDFLSTEVAGSEHDLLRMMDDLSSPGVRWARMTHAEAVKELQQYQDRHPGSFVYPVGPRLPLQSEHEKWLAGNLIDGPVFITDYPASLKPFYMRENDRGRLHWTEGEPTVACFDLLVPRVGELVGGSLREERLDRLLQAMRVRNMRTEDMQWYLDLRRFGTFPHGGFGMGFERFISWVTGLENIRDCVPFPRSIGKIAL</sequence>
<evidence type="ECO:0000256" key="3">
    <source>
        <dbReference type="ARBA" id="ARBA00022598"/>
    </source>
</evidence>
<evidence type="ECO:0000256" key="5">
    <source>
        <dbReference type="ARBA" id="ARBA00022840"/>
    </source>
</evidence>
<feature type="domain" description="Aminoacyl-transfer RNA synthetases class-II family profile" evidence="8">
    <location>
        <begin position="153"/>
        <end position="507"/>
    </location>
</feature>
<dbReference type="EMBL" id="MU128931">
    <property type="protein sequence ID" value="KAF9517499.1"/>
    <property type="molecule type" value="Genomic_DNA"/>
</dbReference>
<evidence type="ECO:0000256" key="4">
    <source>
        <dbReference type="ARBA" id="ARBA00022741"/>
    </source>
</evidence>
<evidence type="ECO:0000256" key="6">
    <source>
        <dbReference type="ARBA" id="ARBA00022917"/>
    </source>
</evidence>
<keyword evidence="7" id="KW-0030">Aminoacyl-tRNA synthetase</keyword>
<dbReference type="PANTHER" id="PTHR22594:SF34">
    <property type="entry name" value="ASPARAGINE--TRNA LIGASE, MITOCHONDRIAL-RELATED"/>
    <property type="match status" value="1"/>
</dbReference>
<comment type="caution">
    <text evidence="9">The sequence shown here is derived from an EMBL/GenBank/DDBJ whole genome shotgun (WGS) entry which is preliminary data.</text>
</comment>
<keyword evidence="4" id="KW-0547">Nucleotide-binding</keyword>
<proteinExistence type="inferred from homology"/>
<keyword evidence="5" id="KW-0067">ATP-binding</keyword>
<dbReference type="PROSITE" id="PS50862">
    <property type="entry name" value="AA_TRNA_LIGASE_II"/>
    <property type="match status" value="1"/>
</dbReference>
<dbReference type="Pfam" id="PF01336">
    <property type="entry name" value="tRNA_anti-codon"/>
    <property type="match status" value="1"/>
</dbReference>
<evidence type="ECO:0000259" key="8">
    <source>
        <dbReference type="PROSITE" id="PS50862"/>
    </source>
</evidence>
<dbReference type="EC" id="6.1.1.22" evidence="2"/>
<evidence type="ECO:0000313" key="10">
    <source>
        <dbReference type="Proteomes" id="UP000886523"/>
    </source>
</evidence>
<dbReference type="InterPro" id="IPR004364">
    <property type="entry name" value="Aa-tRNA-synt_II"/>
</dbReference>
<evidence type="ECO:0000256" key="7">
    <source>
        <dbReference type="ARBA" id="ARBA00023146"/>
    </source>
</evidence>
<evidence type="ECO:0000256" key="2">
    <source>
        <dbReference type="ARBA" id="ARBA00012816"/>
    </source>
</evidence>
<dbReference type="GO" id="GO:0005739">
    <property type="term" value="C:mitochondrion"/>
    <property type="evidence" value="ECO:0007669"/>
    <property type="project" value="TreeGrafter"/>
</dbReference>
<dbReference type="GO" id="GO:0004816">
    <property type="term" value="F:asparagine-tRNA ligase activity"/>
    <property type="evidence" value="ECO:0007669"/>
    <property type="project" value="UniProtKB-EC"/>
</dbReference>
<dbReference type="NCBIfam" id="TIGR00457">
    <property type="entry name" value="asnS"/>
    <property type="match status" value="1"/>
</dbReference>
<evidence type="ECO:0000256" key="1">
    <source>
        <dbReference type="ARBA" id="ARBA00008226"/>
    </source>
</evidence>
<comment type="similarity">
    <text evidence="1">Belongs to the class-II aminoacyl-tRNA synthetase family.</text>
</comment>
<keyword evidence="6" id="KW-0648">Protein biosynthesis</keyword>
<dbReference type="Gene3D" id="3.30.930.10">
    <property type="entry name" value="Bira Bifunctional Protein, Domain 2"/>
    <property type="match status" value="1"/>
</dbReference>
<dbReference type="PANTHER" id="PTHR22594">
    <property type="entry name" value="ASPARTYL/LYSYL-TRNA SYNTHETASE"/>
    <property type="match status" value="1"/>
</dbReference>
<name>A0A9P6B4T6_9AGAM</name>
<dbReference type="InterPro" id="IPR004522">
    <property type="entry name" value="Asn-tRNA-ligase"/>
</dbReference>
<dbReference type="Pfam" id="PF00152">
    <property type="entry name" value="tRNA-synt_2"/>
    <property type="match status" value="1"/>
</dbReference>
<protein>
    <recommendedName>
        <fullName evidence="2">asparagine--tRNA ligase</fullName>
        <ecNumber evidence="2">6.1.1.22</ecNumber>
    </recommendedName>
</protein>
<dbReference type="AlphaFoldDB" id="A0A9P6B4T6"/>
<reference evidence="9" key="1">
    <citation type="journal article" date="2020" name="Nat. Commun.">
        <title>Large-scale genome sequencing of mycorrhizal fungi provides insights into the early evolution of symbiotic traits.</title>
        <authorList>
            <person name="Miyauchi S."/>
            <person name="Kiss E."/>
            <person name="Kuo A."/>
            <person name="Drula E."/>
            <person name="Kohler A."/>
            <person name="Sanchez-Garcia M."/>
            <person name="Morin E."/>
            <person name="Andreopoulos B."/>
            <person name="Barry K.W."/>
            <person name="Bonito G."/>
            <person name="Buee M."/>
            <person name="Carver A."/>
            <person name="Chen C."/>
            <person name="Cichocki N."/>
            <person name="Clum A."/>
            <person name="Culley D."/>
            <person name="Crous P.W."/>
            <person name="Fauchery L."/>
            <person name="Girlanda M."/>
            <person name="Hayes R.D."/>
            <person name="Keri Z."/>
            <person name="LaButti K."/>
            <person name="Lipzen A."/>
            <person name="Lombard V."/>
            <person name="Magnuson J."/>
            <person name="Maillard F."/>
            <person name="Murat C."/>
            <person name="Nolan M."/>
            <person name="Ohm R.A."/>
            <person name="Pangilinan J."/>
            <person name="Pereira M.F."/>
            <person name="Perotto S."/>
            <person name="Peter M."/>
            <person name="Pfister S."/>
            <person name="Riley R."/>
            <person name="Sitrit Y."/>
            <person name="Stielow J.B."/>
            <person name="Szollosi G."/>
            <person name="Zifcakova L."/>
            <person name="Stursova M."/>
            <person name="Spatafora J.W."/>
            <person name="Tedersoo L."/>
            <person name="Vaario L.M."/>
            <person name="Yamada A."/>
            <person name="Yan M."/>
            <person name="Wang P."/>
            <person name="Xu J."/>
            <person name="Bruns T."/>
            <person name="Baldrian P."/>
            <person name="Vilgalys R."/>
            <person name="Dunand C."/>
            <person name="Henrissat B."/>
            <person name="Grigoriev I.V."/>
            <person name="Hibbett D."/>
            <person name="Nagy L.G."/>
            <person name="Martin F.M."/>
        </authorList>
    </citation>
    <scope>NUCLEOTIDE SEQUENCE</scope>
    <source>
        <strain evidence="9">UP504</strain>
    </source>
</reference>
<dbReference type="Proteomes" id="UP000886523">
    <property type="component" value="Unassembled WGS sequence"/>
</dbReference>
<dbReference type="InterPro" id="IPR002312">
    <property type="entry name" value="Asp/Asn-tRNA-synth_IIb"/>
</dbReference>
<dbReference type="GO" id="GO:0005524">
    <property type="term" value="F:ATP binding"/>
    <property type="evidence" value="ECO:0007669"/>
    <property type="project" value="UniProtKB-KW"/>
</dbReference>
<dbReference type="InterPro" id="IPR012340">
    <property type="entry name" value="NA-bd_OB-fold"/>
</dbReference>
<accession>A0A9P6B4T6</accession>
<dbReference type="InterPro" id="IPR006195">
    <property type="entry name" value="aa-tRNA-synth_II"/>
</dbReference>
<organism evidence="9 10">
    <name type="scientific">Hydnum rufescens UP504</name>
    <dbReference type="NCBI Taxonomy" id="1448309"/>
    <lineage>
        <taxon>Eukaryota</taxon>
        <taxon>Fungi</taxon>
        <taxon>Dikarya</taxon>
        <taxon>Basidiomycota</taxon>
        <taxon>Agaricomycotina</taxon>
        <taxon>Agaricomycetes</taxon>
        <taxon>Cantharellales</taxon>
        <taxon>Hydnaceae</taxon>
        <taxon>Hydnum</taxon>
    </lineage>
</organism>
<dbReference type="SUPFAM" id="SSF50249">
    <property type="entry name" value="Nucleic acid-binding proteins"/>
    <property type="match status" value="1"/>
</dbReference>
<dbReference type="OrthoDB" id="1931232at2759"/>
<dbReference type="GO" id="GO:0006421">
    <property type="term" value="P:asparaginyl-tRNA aminoacylation"/>
    <property type="evidence" value="ECO:0007669"/>
    <property type="project" value="InterPro"/>
</dbReference>